<dbReference type="EMBL" id="JACAGC010000026">
    <property type="protein sequence ID" value="KAF6276066.1"/>
    <property type="molecule type" value="Genomic_DNA"/>
</dbReference>
<name>A0A7J7RIV7_RHIFE</name>
<accession>A0A7J7RIV7</accession>
<evidence type="ECO:0000313" key="3">
    <source>
        <dbReference type="Proteomes" id="UP000585614"/>
    </source>
</evidence>
<evidence type="ECO:0000256" key="1">
    <source>
        <dbReference type="SAM" id="MobiDB-lite"/>
    </source>
</evidence>
<dbReference type="AlphaFoldDB" id="A0A7J7RIV7"/>
<comment type="caution">
    <text evidence="2">The sequence shown here is derived from an EMBL/GenBank/DDBJ whole genome shotgun (WGS) entry which is preliminary data.</text>
</comment>
<dbReference type="Proteomes" id="UP000585614">
    <property type="component" value="Unassembled WGS sequence"/>
</dbReference>
<organism evidence="2 3">
    <name type="scientific">Rhinolophus ferrumequinum</name>
    <name type="common">Greater horseshoe bat</name>
    <dbReference type="NCBI Taxonomy" id="59479"/>
    <lineage>
        <taxon>Eukaryota</taxon>
        <taxon>Metazoa</taxon>
        <taxon>Chordata</taxon>
        <taxon>Craniata</taxon>
        <taxon>Vertebrata</taxon>
        <taxon>Euteleostomi</taxon>
        <taxon>Mammalia</taxon>
        <taxon>Eutheria</taxon>
        <taxon>Laurasiatheria</taxon>
        <taxon>Chiroptera</taxon>
        <taxon>Yinpterochiroptera</taxon>
        <taxon>Rhinolophoidea</taxon>
        <taxon>Rhinolophidae</taxon>
        <taxon>Rhinolophinae</taxon>
        <taxon>Rhinolophus</taxon>
    </lineage>
</organism>
<proteinExistence type="predicted"/>
<reference evidence="2 3" key="1">
    <citation type="journal article" date="2020" name="Nature">
        <title>Six reference-quality genomes reveal evolution of bat adaptations.</title>
        <authorList>
            <person name="Jebb D."/>
            <person name="Huang Z."/>
            <person name="Pippel M."/>
            <person name="Hughes G.M."/>
            <person name="Lavrichenko K."/>
            <person name="Devanna P."/>
            <person name="Winkler S."/>
            <person name="Jermiin L.S."/>
            <person name="Skirmuntt E.C."/>
            <person name="Katzourakis A."/>
            <person name="Burkitt-Gray L."/>
            <person name="Ray D.A."/>
            <person name="Sullivan K.A.M."/>
            <person name="Roscito J.G."/>
            <person name="Kirilenko B.M."/>
            <person name="Davalos L.M."/>
            <person name="Corthals A.P."/>
            <person name="Power M.L."/>
            <person name="Jones G."/>
            <person name="Ransome R.D."/>
            <person name="Dechmann D.K.N."/>
            <person name="Locatelli A.G."/>
            <person name="Puechmaille S.J."/>
            <person name="Fedrigo O."/>
            <person name="Jarvis E.D."/>
            <person name="Hiller M."/>
            <person name="Vernes S.C."/>
            <person name="Myers E.W."/>
            <person name="Teeling E.C."/>
        </authorList>
    </citation>
    <scope>NUCLEOTIDE SEQUENCE [LARGE SCALE GENOMIC DNA]</scope>
    <source>
        <strain evidence="2">MRhiFer1</strain>
        <tissue evidence="2">Lung</tissue>
    </source>
</reference>
<gene>
    <name evidence="2" type="ORF">mRhiFer1_009422</name>
</gene>
<evidence type="ECO:0000313" key="2">
    <source>
        <dbReference type="EMBL" id="KAF6276066.1"/>
    </source>
</evidence>
<feature type="region of interest" description="Disordered" evidence="1">
    <location>
        <begin position="97"/>
        <end position="146"/>
    </location>
</feature>
<protein>
    <submittedName>
        <fullName evidence="2">Uncharacterized protein</fullName>
    </submittedName>
</protein>
<sequence>MRVLVAKAIATSTLQCPLTISALPAGRCPAPLSLSASRRTKVWRDLTFKLIARTSLPTVWAPCPGSGKEILGFSRACCARDADTLWIFRCGGARREHEAEGGAETQPVGCPCRGDRGRRGGDPSSPLPPASLPDVAPLQRDGCAGL</sequence>